<dbReference type="EMBL" id="CP102453">
    <property type="protein sequence ID" value="UUX33660.1"/>
    <property type="molecule type" value="Genomic_DNA"/>
</dbReference>
<keyword evidence="1" id="KW-1133">Transmembrane helix</keyword>
<proteinExistence type="predicted"/>
<feature type="transmembrane region" description="Helical" evidence="1">
    <location>
        <begin position="12"/>
        <end position="32"/>
    </location>
</feature>
<evidence type="ECO:0000313" key="2">
    <source>
        <dbReference type="EMBL" id="UUX33660.1"/>
    </source>
</evidence>
<dbReference type="RefSeq" id="WP_313793164.1">
    <property type="nucleotide sequence ID" value="NZ_CP102453.1"/>
</dbReference>
<keyword evidence="1" id="KW-0472">Membrane</keyword>
<feature type="transmembrane region" description="Helical" evidence="1">
    <location>
        <begin position="134"/>
        <end position="158"/>
    </location>
</feature>
<feature type="transmembrane region" description="Helical" evidence="1">
    <location>
        <begin position="170"/>
        <end position="188"/>
    </location>
</feature>
<accession>A0ABY5P5L2</accession>
<feature type="transmembrane region" description="Helical" evidence="1">
    <location>
        <begin position="52"/>
        <end position="73"/>
    </location>
</feature>
<reference evidence="2 3" key="1">
    <citation type="submission" date="2022-08" db="EMBL/GenBank/DDBJ databases">
        <title>Aerococcaceae sp. nov isolated from spoiled eye mask.</title>
        <authorList>
            <person name="Zhou G."/>
            <person name="Xie X.-B."/>
            <person name="Shi Q.-S."/>
            <person name="Wang Y.-S."/>
            <person name="Wen X."/>
            <person name="Peng H."/>
            <person name="Yang X.-J."/>
            <person name="Tao H.-B."/>
            <person name="Huang X.-M."/>
        </authorList>
    </citation>
    <scope>NUCLEOTIDE SEQUENCE [LARGE SCALE GENOMIC DNA]</scope>
    <source>
        <strain evidence="3">DM20194951</strain>
    </source>
</reference>
<feature type="transmembrane region" description="Helical" evidence="1">
    <location>
        <begin position="93"/>
        <end position="114"/>
    </location>
</feature>
<protein>
    <submittedName>
        <fullName evidence="2">DUF4386 domain-containing protein</fullName>
    </submittedName>
</protein>
<sequence length="226" mass="24605">MNTLQKSAKLVGVLFIIGTVSGIFSLNTASLLNAPDYLVLLAENETALKFGVLSVLIMGFSLSMMSVVLYPVIEAYSETLALGSVIFRGALELVCYLAIAISWLLLLSVSQSYVVSESRAMTEFHLMGETLQSMANLSGSVGLDLVFSLGSIMINYVLLKTNLLPKWLSIWDLVGAVLYLLTPIFLLLGYDLTFLQAVLGVQEMVMAAWLIVKGFNESAYLKILSV</sequence>
<gene>
    <name evidence="2" type="ORF">NRE15_12240</name>
</gene>
<name>A0ABY5P5L2_9LACT</name>
<dbReference type="Proteomes" id="UP001315967">
    <property type="component" value="Chromosome"/>
</dbReference>
<evidence type="ECO:0000256" key="1">
    <source>
        <dbReference type="SAM" id="Phobius"/>
    </source>
</evidence>
<keyword evidence="3" id="KW-1185">Reference proteome</keyword>
<organism evidence="2 3">
    <name type="scientific">Fundicoccus culcitae</name>
    <dbReference type="NCBI Taxonomy" id="2969821"/>
    <lineage>
        <taxon>Bacteria</taxon>
        <taxon>Bacillati</taxon>
        <taxon>Bacillota</taxon>
        <taxon>Bacilli</taxon>
        <taxon>Lactobacillales</taxon>
        <taxon>Aerococcaceae</taxon>
        <taxon>Fundicoccus</taxon>
    </lineage>
</organism>
<keyword evidence="1" id="KW-0812">Transmembrane</keyword>
<dbReference type="Pfam" id="PF14329">
    <property type="entry name" value="DUF4386"/>
    <property type="match status" value="1"/>
</dbReference>
<evidence type="ECO:0000313" key="3">
    <source>
        <dbReference type="Proteomes" id="UP001315967"/>
    </source>
</evidence>
<dbReference type="InterPro" id="IPR025495">
    <property type="entry name" value="DUF4386"/>
</dbReference>